<name>A0ABR5TJ33_9EURY</name>
<protein>
    <recommendedName>
        <fullName evidence="3">Nmd3 N-terminal domain-containing protein</fullName>
    </recommendedName>
</protein>
<comment type="caution">
    <text evidence="1">The sequence shown here is derived from an EMBL/GenBank/DDBJ whole genome shotgun (WGS) entry which is preliminary data.</text>
</comment>
<dbReference type="EMBL" id="LHYI01000053">
    <property type="protein sequence ID" value="KXB07810.1"/>
    <property type="molecule type" value="Genomic_DNA"/>
</dbReference>
<proteinExistence type="predicted"/>
<dbReference type="Proteomes" id="UP000070633">
    <property type="component" value="Unassembled WGS sequence"/>
</dbReference>
<reference evidence="1 2" key="1">
    <citation type="journal article" date="2016" name="Sci. Rep.">
        <title>Metabolic traits of an uncultured archaeal lineage -MSBL1- from brine pools of the Red Sea.</title>
        <authorList>
            <person name="Mwirichia R."/>
            <person name="Alam I."/>
            <person name="Rashid M."/>
            <person name="Vinu M."/>
            <person name="Ba-Alawi W."/>
            <person name="Anthony Kamau A."/>
            <person name="Kamanda Ngugi D."/>
            <person name="Goker M."/>
            <person name="Klenk H.P."/>
            <person name="Bajic V."/>
            <person name="Stingl U."/>
        </authorList>
    </citation>
    <scope>NUCLEOTIDE SEQUENCE [LARGE SCALE GENOMIC DNA]</scope>
    <source>
        <strain evidence="1">SCGC-AAA382M17</strain>
    </source>
</reference>
<gene>
    <name evidence="1" type="ORF">AKJ55_01915</name>
</gene>
<feature type="non-terminal residue" evidence="1">
    <location>
        <position position="233"/>
    </location>
</feature>
<evidence type="ECO:0000313" key="2">
    <source>
        <dbReference type="Proteomes" id="UP000070633"/>
    </source>
</evidence>
<sequence length="233" mass="26721">MRKMGNAEKRFQKQSVIKQSGPIKIAECDCRGCDGISSLNLELCRRCVFSGLGVEEEVDRVTLKRSYKRIYPTSKVSKLAKRLAALKVAVWDRSSYSPKKKGEKCEACIDRRMKEMKKLWPDLLENPQNLSILNDFEEKTKPPSEKCADCTEKKFLGLIRSIKSTLNQTVCNDLSSSDYDEVLKARVQPFFVEGIWKPPEGEVELIDSYDLPKGRGKVKIYQQKEKPVPFYQL</sequence>
<keyword evidence="2" id="KW-1185">Reference proteome</keyword>
<accession>A0ABR5TJ33</accession>
<evidence type="ECO:0008006" key="3">
    <source>
        <dbReference type="Google" id="ProtNLM"/>
    </source>
</evidence>
<evidence type="ECO:0000313" key="1">
    <source>
        <dbReference type="EMBL" id="KXB07810.1"/>
    </source>
</evidence>
<organism evidence="1 2">
    <name type="scientific">candidate division MSBL1 archaeon SCGC-AAA382M17</name>
    <dbReference type="NCBI Taxonomy" id="1698284"/>
    <lineage>
        <taxon>Archaea</taxon>
        <taxon>Methanobacteriati</taxon>
        <taxon>Methanobacteriota</taxon>
        <taxon>candidate division MSBL1</taxon>
    </lineage>
</organism>